<comment type="caution">
    <text evidence="1">The sequence shown here is derived from an EMBL/GenBank/DDBJ whole genome shotgun (WGS) entry which is preliminary data.</text>
</comment>
<evidence type="ECO:0000313" key="1">
    <source>
        <dbReference type="EMBL" id="KAI4326998.1"/>
    </source>
</evidence>
<proteinExistence type="predicted"/>
<gene>
    <name evidence="1" type="ORF">L6164_019507</name>
</gene>
<name>A0ACB9MRY4_BAUVA</name>
<sequence length="588" mass="66152">MYTMAPMTVRMAPKLTKNLGLDSPQSQSCLSLLELCNSLKEFKQAHSKLIKLGLLQHPLPLTRLLACCTLCPDADMNYARSIFELDENPNTFVYNFMIRGNLQQHQLENALSMFYSMVSDANYSPNHITFPFVLKACSRMKAIEVGKQVHGQVLKLGFGEDVYVQNSLINLYSTCGLIGFSIMVLERMKNPDIVSWNSIIKGLVDLGLIEEARQIFDKIPKRSVVTWNCLIDGYVQAGFVDEARILFNEMDRKDTFSWNTMIGGFINLGLVDAARNLFDEMPEKDKDLITFKLMIDRYAREGRDREALETFQEMQKLKIKPDSFILVNALSACSNLVMLEQGEQIQAYIEREKIEVDAVLGTALVDMFSKCGMIEKALSIFHSMEKRDVSAWNAVIYNLGINGYSKEALSFFSDMLEAGTAPDETTFLSVLSTCRHCGLVEDGRKFFYMMSDDAYKLAPKVEHYGCMIDLLARANLLDEARKLVDTSDFSSNVPMWGALLGAASRLGNIEVGEYAAKHIIELDPLDTSCYIELSNLYSAAARYDKAAEIRKKLKTIGIEKEPGYSSIEVNGVTHKFRVSSTFNCDIGL</sequence>
<reference evidence="1 2" key="1">
    <citation type="journal article" date="2022" name="DNA Res.">
        <title>Chromosomal-level genome assembly of the orchid tree Bauhinia variegata (Leguminosae; Cercidoideae) supports the allotetraploid origin hypothesis of Bauhinia.</title>
        <authorList>
            <person name="Zhong Y."/>
            <person name="Chen Y."/>
            <person name="Zheng D."/>
            <person name="Pang J."/>
            <person name="Liu Y."/>
            <person name="Luo S."/>
            <person name="Meng S."/>
            <person name="Qian L."/>
            <person name="Wei D."/>
            <person name="Dai S."/>
            <person name="Zhou R."/>
        </authorList>
    </citation>
    <scope>NUCLEOTIDE SEQUENCE [LARGE SCALE GENOMIC DNA]</scope>
    <source>
        <strain evidence="1">BV-YZ2020</strain>
    </source>
</reference>
<accession>A0ACB9MRY4</accession>
<organism evidence="1 2">
    <name type="scientific">Bauhinia variegata</name>
    <name type="common">Purple orchid tree</name>
    <name type="synonym">Phanera variegata</name>
    <dbReference type="NCBI Taxonomy" id="167791"/>
    <lineage>
        <taxon>Eukaryota</taxon>
        <taxon>Viridiplantae</taxon>
        <taxon>Streptophyta</taxon>
        <taxon>Embryophyta</taxon>
        <taxon>Tracheophyta</taxon>
        <taxon>Spermatophyta</taxon>
        <taxon>Magnoliopsida</taxon>
        <taxon>eudicotyledons</taxon>
        <taxon>Gunneridae</taxon>
        <taxon>Pentapetalae</taxon>
        <taxon>rosids</taxon>
        <taxon>fabids</taxon>
        <taxon>Fabales</taxon>
        <taxon>Fabaceae</taxon>
        <taxon>Cercidoideae</taxon>
        <taxon>Cercideae</taxon>
        <taxon>Bauhiniinae</taxon>
        <taxon>Bauhinia</taxon>
    </lineage>
</organism>
<protein>
    <submittedName>
        <fullName evidence="1">Uncharacterized protein</fullName>
    </submittedName>
</protein>
<evidence type="ECO:0000313" key="2">
    <source>
        <dbReference type="Proteomes" id="UP000828941"/>
    </source>
</evidence>
<dbReference type="Proteomes" id="UP000828941">
    <property type="component" value="Chromosome 8"/>
</dbReference>
<dbReference type="EMBL" id="CM039433">
    <property type="protein sequence ID" value="KAI4326998.1"/>
    <property type="molecule type" value="Genomic_DNA"/>
</dbReference>
<keyword evidence="2" id="KW-1185">Reference proteome</keyword>